<dbReference type="EMBL" id="MWWR01000013">
    <property type="protein sequence ID" value="OZG50821.1"/>
    <property type="molecule type" value="Genomic_DNA"/>
</dbReference>
<dbReference type="PANTHER" id="PTHR47992">
    <property type="entry name" value="PROTEIN PHOSPHATASE"/>
    <property type="match status" value="1"/>
</dbReference>
<dbReference type="OrthoDB" id="9801841at2"/>
<feature type="compositionally biased region" description="Basic and acidic residues" evidence="1">
    <location>
        <begin position="342"/>
        <end position="352"/>
    </location>
</feature>
<evidence type="ECO:0000256" key="1">
    <source>
        <dbReference type="SAM" id="MobiDB-lite"/>
    </source>
</evidence>
<evidence type="ECO:0000256" key="2">
    <source>
        <dbReference type="SAM" id="Phobius"/>
    </source>
</evidence>
<dbReference type="CDD" id="cd00143">
    <property type="entry name" value="PP2Cc"/>
    <property type="match status" value="1"/>
</dbReference>
<name>A0A261EVC8_9BIFI</name>
<reference evidence="4 5" key="1">
    <citation type="journal article" date="2017" name="BMC Genomics">
        <title>Comparative genomic and phylogenomic analyses of the Bifidobacteriaceae family.</title>
        <authorList>
            <person name="Lugli G.A."/>
            <person name="Milani C."/>
            <person name="Turroni F."/>
            <person name="Duranti S."/>
            <person name="Mancabelli L."/>
            <person name="Mangifesta M."/>
            <person name="Ferrario C."/>
            <person name="Modesto M."/>
            <person name="Mattarelli P."/>
            <person name="Jiri K."/>
            <person name="van Sinderen D."/>
            <person name="Ventura M."/>
        </authorList>
    </citation>
    <scope>NUCLEOTIDE SEQUENCE [LARGE SCALE GENOMIC DNA]</scope>
    <source>
        <strain evidence="4 5">DSM 24742</strain>
    </source>
</reference>
<dbReference type="InterPro" id="IPR015655">
    <property type="entry name" value="PP2C"/>
</dbReference>
<dbReference type="RefSeq" id="WP_094661195.1">
    <property type="nucleotide sequence ID" value="NZ_MWWR01000013.1"/>
</dbReference>
<keyword evidence="2" id="KW-0472">Membrane</keyword>
<dbReference type="Pfam" id="PF00481">
    <property type="entry name" value="PP2C"/>
    <property type="match status" value="1"/>
</dbReference>
<dbReference type="SUPFAM" id="SSF81606">
    <property type="entry name" value="PP2C-like"/>
    <property type="match status" value="1"/>
</dbReference>
<feature type="compositionally biased region" description="Polar residues" evidence="1">
    <location>
        <begin position="358"/>
        <end position="374"/>
    </location>
</feature>
<feature type="domain" description="PPM-type phosphatase" evidence="3">
    <location>
        <begin position="8"/>
        <end position="246"/>
    </location>
</feature>
<protein>
    <submittedName>
        <fullName evidence="4">Phosphoprotein phosphatase</fullName>
    </submittedName>
</protein>
<dbReference type="GO" id="GO:0004722">
    <property type="term" value="F:protein serine/threonine phosphatase activity"/>
    <property type="evidence" value="ECO:0007669"/>
    <property type="project" value="InterPro"/>
</dbReference>
<dbReference type="AlphaFoldDB" id="A0A261EVC8"/>
<dbReference type="SMART" id="SM00331">
    <property type="entry name" value="PP2C_SIG"/>
    <property type="match status" value="1"/>
</dbReference>
<dbReference type="InterPro" id="IPR001932">
    <property type="entry name" value="PPM-type_phosphatase-like_dom"/>
</dbReference>
<dbReference type="Gene3D" id="3.60.40.10">
    <property type="entry name" value="PPM-type phosphatase domain"/>
    <property type="match status" value="1"/>
</dbReference>
<organism evidence="4 5">
    <name type="scientific">Pseudoscardovia radai</name>
    <dbReference type="NCBI Taxonomy" id="987066"/>
    <lineage>
        <taxon>Bacteria</taxon>
        <taxon>Bacillati</taxon>
        <taxon>Actinomycetota</taxon>
        <taxon>Actinomycetes</taxon>
        <taxon>Bifidobacteriales</taxon>
        <taxon>Bifidobacteriaceae</taxon>
        <taxon>Pseudoscardovia</taxon>
    </lineage>
</organism>
<evidence type="ECO:0000313" key="4">
    <source>
        <dbReference type="EMBL" id="OZG50821.1"/>
    </source>
</evidence>
<keyword evidence="5" id="KW-1185">Reference proteome</keyword>
<feature type="compositionally biased region" description="Low complexity" evidence="1">
    <location>
        <begin position="569"/>
        <end position="594"/>
    </location>
</feature>
<evidence type="ECO:0000313" key="5">
    <source>
        <dbReference type="Proteomes" id="UP000216725"/>
    </source>
</evidence>
<feature type="region of interest" description="Disordered" evidence="1">
    <location>
        <begin position="535"/>
        <end position="594"/>
    </location>
</feature>
<sequence>MTTRNTLLLYSTTVSDTGYVRSNNQDSSFAGERLIAICDGMGGHAGGDTASTIAVRSLAHIEREPAEPQSVGEVAALMETSVIAAHDAIVGKAKRERKLSGMGTTVTAVTLVEDHWVLAHIGDSRAYLLRNGRIIHATKDHSYVQHLIDSGRITPAEAKNHPQRNVVMRVLGDFDIDPRPDISVRKAQPGDRWMLCSDGVCGVLSDSTIRETLETVTNPQDCAQQLVGMALKAGSTDNCTAVIADANIPLSPEEQGHRHQIPLVGGAVSADLPPLAEILGTTVAQAPRLRDEYAKSPAQKAAELMAAAQEDAADPADAQAADAPQGEDGDSVGSYGGAFVADDGHREVRSADTPEDSGVSSSDAETGDTPNIASPVSLMPNAAEDPMPDTSEIPVVTKQDGTESTDPHDPAVVHAIQRQKVQQTKQDIKRRHVRRGVVAAIVAAVVLVIAGGLFAAWRWSQSQYYVGESNGYVVIYQGVNTDVFGYNLSHVEEQSHIRVDGLSENSQQRLQQGVTAGSKSEAEALLNVFITEGQRSTGSVPSQSSSSATPSASESVTVSAPVGTSLDPSAASSAASDSATSDSSASASGQGATQ</sequence>
<feature type="compositionally biased region" description="Low complexity" evidence="1">
    <location>
        <begin position="297"/>
        <end position="324"/>
    </location>
</feature>
<gene>
    <name evidence="4" type="ORF">PSRA_1388</name>
</gene>
<comment type="caution">
    <text evidence="4">The sequence shown here is derived from an EMBL/GenBank/DDBJ whole genome shotgun (WGS) entry which is preliminary data.</text>
</comment>
<dbReference type="SMART" id="SM00332">
    <property type="entry name" value="PP2Cc"/>
    <property type="match status" value="1"/>
</dbReference>
<evidence type="ECO:0000259" key="3">
    <source>
        <dbReference type="PROSITE" id="PS51746"/>
    </source>
</evidence>
<keyword evidence="2" id="KW-1133">Transmembrane helix</keyword>
<proteinExistence type="predicted"/>
<dbReference type="Proteomes" id="UP000216725">
    <property type="component" value="Unassembled WGS sequence"/>
</dbReference>
<feature type="region of interest" description="Disordered" evidence="1">
    <location>
        <begin position="294"/>
        <end position="389"/>
    </location>
</feature>
<dbReference type="InterPro" id="IPR036457">
    <property type="entry name" value="PPM-type-like_dom_sf"/>
</dbReference>
<accession>A0A261EVC8</accession>
<feature type="transmembrane region" description="Helical" evidence="2">
    <location>
        <begin position="437"/>
        <end position="459"/>
    </location>
</feature>
<keyword evidence="2" id="KW-0812">Transmembrane</keyword>
<dbReference type="PROSITE" id="PS51746">
    <property type="entry name" value="PPM_2"/>
    <property type="match status" value="1"/>
</dbReference>
<feature type="compositionally biased region" description="Low complexity" evidence="1">
    <location>
        <begin position="536"/>
        <end position="561"/>
    </location>
</feature>